<proteinExistence type="predicted"/>
<gene>
    <name evidence="2" type="ORF">BDY21DRAFT_350017</name>
</gene>
<feature type="region of interest" description="Disordered" evidence="1">
    <location>
        <begin position="1"/>
        <end position="25"/>
    </location>
</feature>
<keyword evidence="3" id="KW-1185">Reference proteome</keyword>
<evidence type="ECO:0000313" key="3">
    <source>
        <dbReference type="Proteomes" id="UP000799766"/>
    </source>
</evidence>
<sequence length="104" mass="10406">MADVREALGPVASSSTGGGGGGGDAKKLARWDWIYVDGDDVQAFRNALFGSAAGAGARKKAGGGTATGGDGAQLLAGGDRTVPKIVGREYIVQSLILGALVDEW</sequence>
<accession>A0A6A6NW31</accession>
<protein>
    <submittedName>
        <fullName evidence="2">Uncharacterized protein</fullName>
    </submittedName>
</protein>
<organism evidence="2 3">
    <name type="scientific">Lineolata rhizophorae</name>
    <dbReference type="NCBI Taxonomy" id="578093"/>
    <lineage>
        <taxon>Eukaryota</taxon>
        <taxon>Fungi</taxon>
        <taxon>Dikarya</taxon>
        <taxon>Ascomycota</taxon>
        <taxon>Pezizomycotina</taxon>
        <taxon>Dothideomycetes</taxon>
        <taxon>Dothideomycetes incertae sedis</taxon>
        <taxon>Lineolatales</taxon>
        <taxon>Lineolataceae</taxon>
        <taxon>Lineolata</taxon>
    </lineage>
</organism>
<dbReference type="AlphaFoldDB" id="A0A6A6NW31"/>
<reference evidence="2" key="1">
    <citation type="journal article" date="2020" name="Stud. Mycol.">
        <title>101 Dothideomycetes genomes: a test case for predicting lifestyles and emergence of pathogens.</title>
        <authorList>
            <person name="Haridas S."/>
            <person name="Albert R."/>
            <person name="Binder M."/>
            <person name="Bloem J."/>
            <person name="Labutti K."/>
            <person name="Salamov A."/>
            <person name="Andreopoulos B."/>
            <person name="Baker S."/>
            <person name="Barry K."/>
            <person name="Bills G."/>
            <person name="Bluhm B."/>
            <person name="Cannon C."/>
            <person name="Castanera R."/>
            <person name="Culley D."/>
            <person name="Daum C."/>
            <person name="Ezra D."/>
            <person name="Gonzalez J."/>
            <person name="Henrissat B."/>
            <person name="Kuo A."/>
            <person name="Liang C."/>
            <person name="Lipzen A."/>
            <person name="Lutzoni F."/>
            <person name="Magnuson J."/>
            <person name="Mondo S."/>
            <person name="Nolan M."/>
            <person name="Ohm R."/>
            <person name="Pangilinan J."/>
            <person name="Park H.-J."/>
            <person name="Ramirez L."/>
            <person name="Alfaro M."/>
            <person name="Sun H."/>
            <person name="Tritt A."/>
            <person name="Yoshinaga Y."/>
            <person name="Zwiers L.-H."/>
            <person name="Turgeon B."/>
            <person name="Goodwin S."/>
            <person name="Spatafora J."/>
            <person name="Crous P."/>
            <person name="Grigoriev I."/>
        </authorList>
    </citation>
    <scope>NUCLEOTIDE SEQUENCE</scope>
    <source>
        <strain evidence="2">ATCC 16933</strain>
    </source>
</reference>
<evidence type="ECO:0000313" key="2">
    <source>
        <dbReference type="EMBL" id="KAF2455672.1"/>
    </source>
</evidence>
<name>A0A6A6NW31_9PEZI</name>
<dbReference type="Proteomes" id="UP000799766">
    <property type="component" value="Unassembled WGS sequence"/>
</dbReference>
<evidence type="ECO:0000256" key="1">
    <source>
        <dbReference type="SAM" id="MobiDB-lite"/>
    </source>
</evidence>
<dbReference type="EMBL" id="MU001686">
    <property type="protein sequence ID" value="KAF2455672.1"/>
    <property type="molecule type" value="Genomic_DNA"/>
</dbReference>